<name>A0AAW0SU06_SCYPA</name>
<gene>
    <name evidence="1" type="ORF">O3P69_011245</name>
</gene>
<keyword evidence="2" id="KW-1185">Reference proteome</keyword>
<sequence length="123" mass="14114">MSGDIKEQVVAAIKESEKFSLQLDESTDASDDAQLLNMCGTKRRATLKRTSCSVNDWRRQQQKLSEESDGYIPDGELHEKYKWVRRPFGVHAEDLSEEESLLSEICKRCIVKKLFIPTFSDTL</sequence>
<proteinExistence type="predicted"/>
<dbReference type="AlphaFoldDB" id="A0AAW0SU06"/>
<protein>
    <submittedName>
        <fullName evidence="1">Uncharacterized protein</fullName>
    </submittedName>
</protein>
<comment type="caution">
    <text evidence="1">The sequence shown here is derived from an EMBL/GenBank/DDBJ whole genome shotgun (WGS) entry which is preliminary data.</text>
</comment>
<evidence type="ECO:0000313" key="1">
    <source>
        <dbReference type="EMBL" id="KAK8378618.1"/>
    </source>
</evidence>
<accession>A0AAW0SU06</accession>
<organism evidence="1 2">
    <name type="scientific">Scylla paramamosain</name>
    <name type="common">Mud crab</name>
    <dbReference type="NCBI Taxonomy" id="85552"/>
    <lineage>
        <taxon>Eukaryota</taxon>
        <taxon>Metazoa</taxon>
        <taxon>Ecdysozoa</taxon>
        <taxon>Arthropoda</taxon>
        <taxon>Crustacea</taxon>
        <taxon>Multicrustacea</taxon>
        <taxon>Malacostraca</taxon>
        <taxon>Eumalacostraca</taxon>
        <taxon>Eucarida</taxon>
        <taxon>Decapoda</taxon>
        <taxon>Pleocyemata</taxon>
        <taxon>Brachyura</taxon>
        <taxon>Eubrachyura</taxon>
        <taxon>Portunoidea</taxon>
        <taxon>Portunidae</taxon>
        <taxon>Portuninae</taxon>
        <taxon>Scylla</taxon>
    </lineage>
</organism>
<dbReference type="EMBL" id="JARAKH010000045">
    <property type="protein sequence ID" value="KAK8378618.1"/>
    <property type="molecule type" value="Genomic_DNA"/>
</dbReference>
<dbReference type="Proteomes" id="UP001487740">
    <property type="component" value="Unassembled WGS sequence"/>
</dbReference>
<evidence type="ECO:0000313" key="2">
    <source>
        <dbReference type="Proteomes" id="UP001487740"/>
    </source>
</evidence>
<reference evidence="1 2" key="1">
    <citation type="submission" date="2023-03" db="EMBL/GenBank/DDBJ databases">
        <title>High-quality genome of Scylla paramamosain provides insights in environmental adaptation.</title>
        <authorList>
            <person name="Zhang L."/>
        </authorList>
    </citation>
    <scope>NUCLEOTIDE SEQUENCE [LARGE SCALE GENOMIC DNA]</scope>
    <source>
        <strain evidence="1">LZ_2023a</strain>
        <tissue evidence="1">Muscle</tissue>
    </source>
</reference>